<feature type="chain" id="PRO_5032925615" evidence="1">
    <location>
        <begin position="30"/>
        <end position="236"/>
    </location>
</feature>
<dbReference type="PROSITE" id="PS50990">
    <property type="entry name" value="PEPTIDASE_C39"/>
    <property type="match status" value="1"/>
</dbReference>
<sequence>MSLSPRLARGRLAGLAAALVLAGAGTAHAGSVELPVQIGGAFAVPTRSLQEARFSTTMRQQFDFSCGSAALSTLLTYHYGVAVSEQTAFEEMFRQGDQAKIRQQGFSLLDMKRYLEHHGFEANGFEAPLDALRQAGIPAIVLINDNGYNHFVVVKGLQEGRILIGDPSGGTRSMAQSDFETIWVNRILFVISNRQEAARFNAPEDWRVAPVASLGDGVQRDGLGGIVLPRLGPSDF</sequence>
<organism evidence="3 4">
    <name type="scientific">Azohydromonas caseinilytica</name>
    <dbReference type="NCBI Taxonomy" id="2728836"/>
    <lineage>
        <taxon>Bacteria</taxon>
        <taxon>Pseudomonadati</taxon>
        <taxon>Pseudomonadota</taxon>
        <taxon>Betaproteobacteria</taxon>
        <taxon>Burkholderiales</taxon>
        <taxon>Sphaerotilaceae</taxon>
        <taxon>Azohydromonas</taxon>
    </lineage>
</organism>
<dbReference type="Pfam" id="PF03412">
    <property type="entry name" value="Peptidase_C39"/>
    <property type="match status" value="1"/>
</dbReference>
<dbReference type="CDD" id="cd02423">
    <property type="entry name" value="Peptidase_C39G"/>
    <property type="match status" value="1"/>
</dbReference>
<name>A0A848FEX5_9BURK</name>
<comment type="caution">
    <text evidence="3">The sequence shown here is derived from an EMBL/GenBank/DDBJ whole genome shotgun (WGS) entry which is preliminary data.</text>
</comment>
<reference evidence="3 4" key="1">
    <citation type="submission" date="2020-04" db="EMBL/GenBank/DDBJ databases">
        <title>Azohydromonas sp. isolated from soil.</title>
        <authorList>
            <person name="Dahal R.H."/>
        </authorList>
    </citation>
    <scope>NUCLEOTIDE SEQUENCE [LARGE SCALE GENOMIC DNA]</scope>
    <source>
        <strain evidence="3 4">G-1-1-14</strain>
    </source>
</reference>
<evidence type="ECO:0000313" key="3">
    <source>
        <dbReference type="EMBL" id="NML17636.1"/>
    </source>
</evidence>
<accession>A0A848FEX5</accession>
<dbReference type="RefSeq" id="WP_169162536.1">
    <property type="nucleotide sequence ID" value="NZ_JABBFW010000020.1"/>
</dbReference>
<dbReference type="GO" id="GO:0005524">
    <property type="term" value="F:ATP binding"/>
    <property type="evidence" value="ECO:0007669"/>
    <property type="project" value="InterPro"/>
</dbReference>
<dbReference type="Proteomes" id="UP000574067">
    <property type="component" value="Unassembled WGS sequence"/>
</dbReference>
<feature type="domain" description="Peptidase C39" evidence="2">
    <location>
        <begin position="60"/>
        <end position="190"/>
    </location>
</feature>
<keyword evidence="4" id="KW-1185">Reference proteome</keyword>
<dbReference type="InterPro" id="IPR005074">
    <property type="entry name" value="Peptidase_C39"/>
</dbReference>
<dbReference type="GO" id="GO:0008233">
    <property type="term" value="F:peptidase activity"/>
    <property type="evidence" value="ECO:0007669"/>
    <property type="project" value="InterPro"/>
</dbReference>
<dbReference type="Gene3D" id="3.90.70.10">
    <property type="entry name" value="Cysteine proteinases"/>
    <property type="match status" value="1"/>
</dbReference>
<feature type="signal peptide" evidence="1">
    <location>
        <begin position="1"/>
        <end position="29"/>
    </location>
</feature>
<protein>
    <submittedName>
        <fullName evidence="3">C39 family peptidase</fullName>
    </submittedName>
</protein>
<proteinExistence type="predicted"/>
<evidence type="ECO:0000256" key="1">
    <source>
        <dbReference type="SAM" id="SignalP"/>
    </source>
</evidence>
<evidence type="ECO:0000259" key="2">
    <source>
        <dbReference type="PROSITE" id="PS50990"/>
    </source>
</evidence>
<evidence type="ECO:0000313" key="4">
    <source>
        <dbReference type="Proteomes" id="UP000574067"/>
    </source>
</evidence>
<dbReference type="EMBL" id="JABBFW010000020">
    <property type="protein sequence ID" value="NML17636.1"/>
    <property type="molecule type" value="Genomic_DNA"/>
</dbReference>
<gene>
    <name evidence="3" type="ORF">HHL10_21945</name>
</gene>
<dbReference type="GO" id="GO:0016020">
    <property type="term" value="C:membrane"/>
    <property type="evidence" value="ECO:0007669"/>
    <property type="project" value="InterPro"/>
</dbReference>
<dbReference type="AlphaFoldDB" id="A0A848FEX5"/>
<keyword evidence="1" id="KW-0732">Signal</keyword>
<dbReference type="GO" id="GO:0006508">
    <property type="term" value="P:proteolysis"/>
    <property type="evidence" value="ECO:0007669"/>
    <property type="project" value="InterPro"/>
</dbReference>